<comment type="caution">
    <text evidence="2">The sequence shown here is derived from an EMBL/GenBank/DDBJ whole genome shotgun (WGS) entry which is preliminary data.</text>
</comment>
<feature type="compositionally biased region" description="Basic and acidic residues" evidence="1">
    <location>
        <begin position="1"/>
        <end position="13"/>
    </location>
</feature>
<gene>
    <name evidence="2" type="ORF">NXF25_016164</name>
</gene>
<feature type="compositionally biased region" description="Basic and acidic residues" evidence="1">
    <location>
        <begin position="115"/>
        <end position="124"/>
    </location>
</feature>
<evidence type="ECO:0000313" key="3">
    <source>
        <dbReference type="Proteomes" id="UP001474421"/>
    </source>
</evidence>
<feature type="region of interest" description="Disordered" evidence="1">
    <location>
        <begin position="1"/>
        <end position="35"/>
    </location>
</feature>
<evidence type="ECO:0000256" key="1">
    <source>
        <dbReference type="SAM" id="MobiDB-lite"/>
    </source>
</evidence>
<name>A0AAW1AVC7_CROAD</name>
<feature type="compositionally biased region" description="Pro residues" evidence="1">
    <location>
        <begin position="21"/>
        <end position="34"/>
    </location>
</feature>
<evidence type="ECO:0000313" key="2">
    <source>
        <dbReference type="EMBL" id="KAK9393712.1"/>
    </source>
</evidence>
<keyword evidence="3" id="KW-1185">Reference proteome</keyword>
<reference evidence="2 3" key="1">
    <citation type="journal article" date="2024" name="Proc. Natl. Acad. Sci. U.S.A.">
        <title>The genetic regulatory architecture and epigenomic basis for age-related changes in rattlesnake venom.</title>
        <authorList>
            <person name="Hogan M.P."/>
            <person name="Holding M.L."/>
            <person name="Nystrom G.S."/>
            <person name="Colston T.J."/>
            <person name="Bartlett D.A."/>
            <person name="Mason A.J."/>
            <person name="Ellsworth S.A."/>
            <person name="Rautsaw R.M."/>
            <person name="Lawrence K.C."/>
            <person name="Strickland J.L."/>
            <person name="He B."/>
            <person name="Fraser P."/>
            <person name="Margres M.J."/>
            <person name="Gilbert D.M."/>
            <person name="Gibbs H.L."/>
            <person name="Parkinson C.L."/>
            <person name="Rokyta D.R."/>
        </authorList>
    </citation>
    <scope>NUCLEOTIDE SEQUENCE [LARGE SCALE GENOMIC DNA]</scope>
    <source>
        <strain evidence="2">DRR0105</strain>
    </source>
</reference>
<feature type="region of interest" description="Disordered" evidence="1">
    <location>
        <begin position="143"/>
        <end position="257"/>
    </location>
</feature>
<sequence>MKRAAVPEKEESRPSFNLFPLLPPPPPPPPPPPLFLQEASLSRKARSGLKRSLLLLLLGRRRTGAPRRRVMLLRPRGELASLRSELTPFSAPRSARESRRGSHVRRTPSGLRAENLPRGRDSGGKKQSPVCVSIFFWGGEETARGTRLGSTPRRSRDLRPAHRKAPSPNQGKGGVARAGRRVPFAPAEKWYAEHVRSSPTPTPKIRDRERIPRRKETLGGTEMGQEWAGGGGREGKGERKLPPPAKRAPLSEGSFRTGLTTQPRRLKRFSTWTATRLAFLPPPPPFFFFLKKENLDFCTAREIGHFSSESPQPSFTGAEEVTAALTSKKGY</sequence>
<accession>A0AAW1AVC7</accession>
<dbReference type="Proteomes" id="UP001474421">
    <property type="component" value="Unassembled WGS sequence"/>
</dbReference>
<protein>
    <submittedName>
        <fullName evidence="2">Uncharacterized protein</fullName>
    </submittedName>
</protein>
<dbReference type="EMBL" id="JAOTOJ010000013">
    <property type="protein sequence ID" value="KAK9393712.1"/>
    <property type="molecule type" value="Genomic_DNA"/>
</dbReference>
<dbReference type="SUPFAM" id="SSF101447">
    <property type="entry name" value="Formin homology 2 domain (FH2 domain)"/>
    <property type="match status" value="1"/>
</dbReference>
<dbReference type="AlphaFoldDB" id="A0AAW1AVC7"/>
<feature type="region of interest" description="Disordered" evidence="1">
    <location>
        <begin position="84"/>
        <end position="126"/>
    </location>
</feature>
<organism evidence="2 3">
    <name type="scientific">Crotalus adamanteus</name>
    <name type="common">Eastern diamondback rattlesnake</name>
    <dbReference type="NCBI Taxonomy" id="8729"/>
    <lineage>
        <taxon>Eukaryota</taxon>
        <taxon>Metazoa</taxon>
        <taxon>Chordata</taxon>
        <taxon>Craniata</taxon>
        <taxon>Vertebrata</taxon>
        <taxon>Euteleostomi</taxon>
        <taxon>Lepidosauria</taxon>
        <taxon>Squamata</taxon>
        <taxon>Bifurcata</taxon>
        <taxon>Unidentata</taxon>
        <taxon>Episquamata</taxon>
        <taxon>Toxicofera</taxon>
        <taxon>Serpentes</taxon>
        <taxon>Colubroidea</taxon>
        <taxon>Viperidae</taxon>
        <taxon>Crotalinae</taxon>
        <taxon>Crotalus</taxon>
    </lineage>
</organism>
<proteinExistence type="predicted"/>
<feature type="compositionally biased region" description="Basic and acidic residues" evidence="1">
    <location>
        <begin position="204"/>
        <end position="217"/>
    </location>
</feature>